<dbReference type="Proteomes" id="UP000233469">
    <property type="component" value="Unassembled WGS sequence"/>
</dbReference>
<accession>A0A2N1MQ94</accession>
<keyword evidence="1" id="KW-0472">Membrane</keyword>
<reference evidence="2 3" key="2">
    <citation type="submission" date="2017-10" db="EMBL/GenBank/DDBJ databases">
        <title>Extensive intraspecific genome diversity in a model arbuscular mycorrhizal fungus.</title>
        <authorList>
            <person name="Chen E.C.H."/>
            <person name="Morin E."/>
            <person name="Baudet D."/>
            <person name="Noel J."/>
            <person name="Ndikumana S."/>
            <person name="Charron P."/>
            <person name="St-Onge C."/>
            <person name="Giorgi J."/>
            <person name="Grigoriev I.V."/>
            <person name="Roux C."/>
            <person name="Martin F.M."/>
            <person name="Corradi N."/>
        </authorList>
    </citation>
    <scope>NUCLEOTIDE SEQUENCE [LARGE SCALE GENOMIC DNA]</scope>
    <source>
        <strain evidence="2 3">C2</strain>
    </source>
</reference>
<keyword evidence="1" id="KW-0812">Transmembrane</keyword>
<feature type="transmembrane region" description="Helical" evidence="1">
    <location>
        <begin position="65"/>
        <end position="85"/>
    </location>
</feature>
<sequence length="164" mass="19702">MKLEKLFDLIIMIIFFLSWLKSNLPNNEVTRISEILSYGNFLFSLIHLIISSQKIEYLWLYCWQHQFLCFCVCFVIYLLLVVRPFRSVFWRFTRSKINFIIINLFPLFLCVCICSAAGFNTSHNNISADKNWLIIFINFNVKFIIFGLLRRCVQENIQRCNYLR</sequence>
<feature type="transmembrane region" description="Helical" evidence="1">
    <location>
        <begin position="35"/>
        <end position="53"/>
    </location>
</feature>
<keyword evidence="1" id="KW-1133">Transmembrane helix</keyword>
<dbReference type="EMBL" id="LLXL01001569">
    <property type="protein sequence ID" value="PKK63805.1"/>
    <property type="molecule type" value="Genomic_DNA"/>
</dbReference>
<evidence type="ECO:0000256" key="1">
    <source>
        <dbReference type="SAM" id="Phobius"/>
    </source>
</evidence>
<feature type="transmembrane region" description="Helical" evidence="1">
    <location>
        <begin position="97"/>
        <end position="119"/>
    </location>
</feature>
<reference evidence="2 3" key="1">
    <citation type="submission" date="2016-04" db="EMBL/GenBank/DDBJ databases">
        <title>Genome analyses suggest a sexual origin of heterokaryosis in a supposedly ancient asexual fungus.</title>
        <authorList>
            <person name="Ropars J."/>
            <person name="Sedzielewska K."/>
            <person name="Noel J."/>
            <person name="Charron P."/>
            <person name="Farinelli L."/>
            <person name="Marton T."/>
            <person name="Kruger M."/>
            <person name="Pelin A."/>
            <person name="Brachmann A."/>
            <person name="Corradi N."/>
        </authorList>
    </citation>
    <scope>NUCLEOTIDE SEQUENCE [LARGE SCALE GENOMIC DNA]</scope>
    <source>
        <strain evidence="2 3">C2</strain>
    </source>
</reference>
<evidence type="ECO:0000313" key="2">
    <source>
        <dbReference type="EMBL" id="PKK63805.1"/>
    </source>
</evidence>
<protein>
    <submittedName>
        <fullName evidence="2">Uncharacterized protein</fullName>
    </submittedName>
</protein>
<proteinExistence type="predicted"/>
<evidence type="ECO:0000313" key="3">
    <source>
        <dbReference type="Proteomes" id="UP000233469"/>
    </source>
</evidence>
<gene>
    <name evidence="2" type="ORF">RhiirC2_126459</name>
</gene>
<comment type="caution">
    <text evidence="2">The sequence shown here is derived from an EMBL/GenBank/DDBJ whole genome shotgun (WGS) entry which is preliminary data.</text>
</comment>
<feature type="transmembrane region" description="Helical" evidence="1">
    <location>
        <begin position="131"/>
        <end position="149"/>
    </location>
</feature>
<dbReference type="AlphaFoldDB" id="A0A2N1MQ94"/>
<organism evidence="2 3">
    <name type="scientific">Rhizophagus irregularis</name>
    <dbReference type="NCBI Taxonomy" id="588596"/>
    <lineage>
        <taxon>Eukaryota</taxon>
        <taxon>Fungi</taxon>
        <taxon>Fungi incertae sedis</taxon>
        <taxon>Mucoromycota</taxon>
        <taxon>Glomeromycotina</taxon>
        <taxon>Glomeromycetes</taxon>
        <taxon>Glomerales</taxon>
        <taxon>Glomeraceae</taxon>
        <taxon>Rhizophagus</taxon>
    </lineage>
</organism>
<name>A0A2N1MQ94_9GLOM</name>
<feature type="transmembrane region" description="Helical" evidence="1">
    <location>
        <begin position="6"/>
        <end position="23"/>
    </location>
</feature>